<dbReference type="InterPro" id="IPR046342">
    <property type="entry name" value="CBS_dom_sf"/>
</dbReference>
<dbReference type="CDD" id="cd05014">
    <property type="entry name" value="SIS_Kpsf"/>
    <property type="match status" value="1"/>
</dbReference>
<keyword evidence="2" id="KW-0677">Repeat</keyword>
<evidence type="ECO:0000313" key="9">
    <source>
        <dbReference type="EMBL" id="SEH72730.1"/>
    </source>
</evidence>
<dbReference type="EMBL" id="LT629973">
    <property type="protein sequence ID" value="SEH72730.1"/>
    <property type="molecule type" value="Genomic_DNA"/>
</dbReference>
<keyword evidence="3 6" id="KW-0129">CBS domain</keyword>
<accession>A0A1C7PF25</accession>
<dbReference type="SMART" id="SM00116">
    <property type="entry name" value="CBS"/>
    <property type="match status" value="2"/>
</dbReference>
<dbReference type="NCBIfam" id="TIGR00393">
    <property type="entry name" value="kpsF"/>
    <property type="match status" value="1"/>
</dbReference>
<dbReference type="Proteomes" id="UP000176204">
    <property type="component" value="Chromosome I"/>
</dbReference>
<dbReference type="PROSITE" id="PS51464">
    <property type="entry name" value="SIS"/>
    <property type="match status" value="1"/>
</dbReference>
<evidence type="ECO:0000256" key="5">
    <source>
        <dbReference type="PIRSR" id="PIRSR004692-3"/>
    </source>
</evidence>
<dbReference type="InterPro" id="IPR004800">
    <property type="entry name" value="KdsD/KpsF-type"/>
</dbReference>
<dbReference type="AlphaFoldDB" id="A0A1C7PF25"/>
<dbReference type="SUPFAM" id="SSF53697">
    <property type="entry name" value="SIS domain"/>
    <property type="match status" value="1"/>
</dbReference>
<dbReference type="Gene3D" id="3.10.580.10">
    <property type="entry name" value="CBS-domain"/>
    <property type="match status" value="1"/>
</dbReference>
<gene>
    <name evidence="9" type="ORF">PYTT_0269</name>
</gene>
<dbReference type="InterPro" id="IPR046348">
    <property type="entry name" value="SIS_dom_sf"/>
</dbReference>
<evidence type="ECO:0000256" key="2">
    <source>
        <dbReference type="ARBA" id="ARBA00022737"/>
    </source>
</evidence>
<dbReference type="STRING" id="1679444.PYTT_0269"/>
<dbReference type="KEGG" id="agl:PYTT_0269"/>
<evidence type="ECO:0000259" key="7">
    <source>
        <dbReference type="PROSITE" id="PS51371"/>
    </source>
</evidence>
<feature type="domain" description="CBS" evidence="7">
    <location>
        <begin position="270"/>
        <end position="322"/>
    </location>
</feature>
<dbReference type="RefSeq" id="WP_067772625.1">
    <property type="nucleotide sequence ID" value="NZ_LIGX01000002.1"/>
</dbReference>
<evidence type="ECO:0000256" key="4">
    <source>
        <dbReference type="PIRNR" id="PIRNR004692"/>
    </source>
</evidence>
<keyword evidence="9" id="KW-0413">Isomerase</keyword>
<feature type="domain" description="SIS" evidence="8">
    <location>
        <begin position="37"/>
        <end position="179"/>
    </location>
</feature>
<evidence type="ECO:0000313" key="10">
    <source>
        <dbReference type="Proteomes" id="UP000176204"/>
    </source>
</evidence>
<dbReference type="PATRIC" id="fig|1679444.3.peg.446"/>
<dbReference type="GO" id="GO:0019146">
    <property type="term" value="F:arabinose-5-phosphate isomerase activity"/>
    <property type="evidence" value="ECO:0007669"/>
    <property type="project" value="UniProtKB-ARBA"/>
</dbReference>
<evidence type="ECO:0000259" key="8">
    <source>
        <dbReference type="PROSITE" id="PS51464"/>
    </source>
</evidence>
<reference evidence="10" key="1">
    <citation type="submission" date="2016-09" db="EMBL/GenBank/DDBJ databases">
        <authorList>
            <person name="Koehorst J."/>
        </authorList>
    </citation>
    <scope>NUCLEOTIDE SEQUENCE [LARGE SCALE GENOMIC DNA]</scope>
</reference>
<dbReference type="PANTHER" id="PTHR42745:SF1">
    <property type="entry name" value="ARABINOSE 5-PHOSPHATE ISOMERASE KDSD"/>
    <property type="match status" value="1"/>
</dbReference>
<dbReference type="PANTHER" id="PTHR42745">
    <property type="match status" value="1"/>
</dbReference>
<dbReference type="Pfam" id="PF00571">
    <property type="entry name" value="CBS"/>
    <property type="match status" value="2"/>
</dbReference>
<dbReference type="PIRSF" id="PIRSF004692">
    <property type="entry name" value="KdsD_KpsF"/>
    <property type="match status" value="1"/>
</dbReference>
<sequence>MSNHLVRGRQVFVDEIEALKGVTDRLDDNFVQAVESMSAALDSGHKIIVVGVGKSGNIGQKIVATLNSTGAPTVLLDSQNALHGDLGIVCDGDACIAMSFSGETSELLTLLPFLKRFNMQIIAMTGNVSSSLANHADIVLDTGVEREACPLNLAPTSSSTAMLVMGDALAMALLEARHFTKEDFAKRHPGGSLGRALLTKVCDIMRKDIACLPVTATVSECLLAMSRAKAGACILVKEDGTLAGIFTHGDFARAYQADELVGGKPVAPLMTPTPVFVKEGELAAAAVRTLRNRRIDDLVVLDGDGKPVGLIDTQDLARLKLV</sequence>
<dbReference type="GO" id="GO:0097367">
    <property type="term" value="F:carbohydrate derivative binding"/>
    <property type="evidence" value="ECO:0007669"/>
    <property type="project" value="InterPro"/>
</dbReference>
<feature type="site" description="Catalytically relevant" evidence="5">
    <location>
        <position position="147"/>
    </location>
</feature>
<dbReference type="GO" id="GO:1901135">
    <property type="term" value="P:carbohydrate derivative metabolic process"/>
    <property type="evidence" value="ECO:0007669"/>
    <property type="project" value="InterPro"/>
</dbReference>
<feature type="site" description="Catalytically relevant" evidence="5">
    <location>
        <position position="106"/>
    </location>
</feature>
<dbReference type="FunFam" id="3.40.50.10490:FF:000011">
    <property type="entry name" value="Arabinose 5-phosphate isomerase"/>
    <property type="match status" value="1"/>
</dbReference>
<feature type="site" description="Catalytically relevant" evidence="5">
    <location>
        <position position="54"/>
    </location>
</feature>
<comment type="similarity">
    <text evidence="1 4">Belongs to the SIS family. GutQ/KpsF subfamily.</text>
</comment>
<protein>
    <submittedName>
        <fullName evidence="9">Sugar isomerase (Sis)</fullName>
    </submittedName>
</protein>
<dbReference type="InterPro" id="IPR035474">
    <property type="entry name" value="SIS_Kpsf"/>
</dbReference>
<feature type="domain" description="CBS" evidence="7">
    <location>
        <begin position="205"/>
        <end position="266"/>
    </location>
</feature>
<evidence type="ECO:0000256" key="1">
    <source>
        <dbReference type="ARBA" id="ARBA00008165"/>
    </source>
</evidence>
<organism evidence="9 10">
    <name type="scientific">Akkermansia glycaniphila</name>
    <dbReference type="NCBI Taxonomy" id="1679444"/>
    <lineage>
        <taxon>Bacteria</taxon>
        <taxon>Pseudomonadati</taxon>
        <taxon>Verrucomicrobiota</taxon>
        <taxon>Verrucomicrobiia</taxon>
        <taxon>Verrucomicrobiales</taxon>
        <taxon>Akkermansiaceae</taxon>
        <taxon>Akkermansia</taxon>
    </lineage>
</organism>
<dbReference type="Pfam" id="PF01380">
    <property type="entry name" value="SIS"/>
    <property type="match status" value="1"/>
</dbReference>
<dbReference type="PROSITE" id="PS51371">
    <property type="entry name" value="CBS"/>
    <property type="match status" value="2"/>
</dbReference>
<dbReference type="InterPro" id="IPR000644">
    <property type="entry name" value="CBS_dom"/>
</dbReference>
<dbReference type="InterPro" id="IPR050986">
    <property type="entry name" value="GutQ/KpsF_isomerases"/>
</dbReference>
<dbReference type="GO" id="GO:0005975">
    <property type="term" value="P:carbohydrate metabolic process"/>
    <property type="evidence" value="ECO:0007669"/>
    <property type="project" value="InterPro"/>
</dbReference>
<name>A0A1C7PF25_9BACT</name>
<feature type="site" description="Catalytically relevant" evidence="5">
    <location>
        <position position="188"/>
    </location>
</feature>
<proteinExistence type="inferred from homology"/>
<evidence type="ECO:0000256" key="6">
    <source>
        <dbReference type="PROSITE-ProRule" id="PRU00703"/>
    </source>
</evidence>
<evidence type="ECO:0000256" key="3">
    <source>
        <dbReference type="ARBA" id="ARBA00023122"/>
    </source>
</evidence>
<keyword evidence="10" id="KW-1185">Reference proteome</keyword>
<dbReference type="OrthoDB" id="9762536at2"/>
<dbReference type="InterPro" id="IPR001347">
    <property type="entry name" value="SIS_dom"/>
</dbReference>
<dbReference type="Gene3D" id="3.40.50.10490">
    <property type="entry name" value="Glucose-6-phosphate isomerase like protein, domain 1"/>
    <property type="match status" value="1"/>
</dbReference>